<organism evidence="1">
    <name type="scientific">Solanum lycopersicum</name>
    <name type="common">Tomato</name>
    <name type="synonym">Lycopersicon esculentum</name>
    <dbReference type="NCBI Taxonomy" id="4081"/>
    <lineage>
        <taxon>Eukaryota</taxon>
        <taxon>Viridiplantae</taxon>
        <taxon>Streptophyta</taxon>
        <taxon>Embryophyta</taxon>
        <taxon>Tracheophyta</taxon>
        <taxon>Spermatophyta</taxon>
        <taxon>Magnoliopsida</taxon>
        <taxon>eudicotyledons</taxon>
        <taxon>Gunneridae</taxon>
        <taxon>Pentapetalae</taxon>
        <taxon>asterids</taxon>
        <taxon>lamiids</taxon>
        <taxon>Solanales</taxon>
        <taxon>Solanaceae</taxon>
        <taxon>Solanoideae</taxon>
        <taxon>Solaneae</taxon>
        <taxon>Solanum</taxon>
        <taxon>Solanum subgen. Lycopersicon</taxon>
    </lineage>
</organism>
<dbReference type="Proteomes" id="UP000004994">
    <property type="component" value="Chromosome 1"/>
</dbReference>
<evidence type="ECO:0000313" key="2">
    <source>
        <dbReference type="Proteomes" id="UP000004994"/>
    </source>
</evidence>
<dbReference type="PaxDb" id="4081-Solyc01g034170.1.1"/>
<sequence>MDKSRLNISNFNPTLPFDTSTDDSHAPLLIFIIHLPSAVEFQVTLSKCFYNFQVS</sequence>
<dbReference type="Gramene" id="Solyc01g034170.1.1">
    <property type="protein sequence ID" value="Solyc01g034170.1.1.1"/>
    <property type="gene ID" value="Solyc01g034170.1"/>
</dbReference>
<accession>A0A3Q7EWF4</accession>
<name>A0A3Q7EWF4_SOLLC</name>
<dbReference type="AlphaFoldDB" id="A0A3Q7EWF4"/>
<reference evidence="1" key="2">
    <citation type="submission" date="2019-01" db="UniProtKB">
        <authorList>
            <consortium name="EnsemblPlants"/>
        </authorList>
    </citation>
    <scope>IDENTIFICATION</scope>
    <source>
        <strain evidence="1">cv. Heinz 1706</strain>
    </source>
</reference>
<evidence type="ECO:0000313" key="1">
    <source>
        <dbReference type="EnsemblPlants" id="Solyc01g034170.1.1.1"/>
    </source>
</evidence>
<dbReference type="EnsemblPlants" id="Solyc01g034170.1.1">
    <property type="protein sequence ID" value="Solyc01g034170.1.1.1"/>
    <property type="gene ID" value="Solyc01g034170.1"/>
</dbReference>
<dbReference type="InParanoid" id="A0A3Q7EWF4"/>
<reference evidence="1" key="1">
    <citation type="journal article" date="2012" name="Nature">
        <title>The tomato genome sequence provides insights into fleshy fruit evolution.</title>
        <authorList>
            <consortium name="Tomato Genome Consortium"/>
        </authorList>
    </citation>
    <scope>NUCLEOTIDE SEQUENCE [LARGE SCALE GENOMIC DNA]</scope>
    <source>
        <strain evidence="1">cv. Heinz 1706</strain>
    </source>
</reference>
<proteinExistence type="predicted"/>
<keyword evidence="2" id="KW-1185">Reference proteome</keyword>
<protein>
    <submittedName>
        <fullName evidence="1">Uncharacterized protein</fullName>
    </submittedName>
</protein>